<dbReference type="PRINTS" id="PR00219">
    <property type="entry name" value="SYNAPTOBREVN"/>
</dbReference>
<evidence type="ECO:0000313" key="6">
    <source>
        <dbReference type="WBParaSite" id="TREG1_28450.1"/>
    </source>
</evidence>
<dbReference type="SUPFAM" id="SSF58038">
    <property type="entry name" value="SNARE fusion complex"/>
    <property type="match status" value="1"/>
</dbReference>
<dbReference type="Proteomes" id="UP000050795">
    <property type="component" value="Unassembled WGS sequence"/>
</dbReference>
<name>A0AA85JG99_TRIRE</name>
<dbReference type="Gene3D" id="1.20.5.110">
    <property type="match status" value="1"/>
</dbReference>
<dbReference type="CDD" id="cd15870">
    <property type="entry name" value="R-SNARE_VAMP2"/>
    <property type="match status" value="1"/>
</dbReference>
<keyword evidence="1" id="KW-0175">Coiled coil</keyword>
<evidence type="ECO:0000256" key="2">
    <source>
        <dbReference type="SAM" id="MobiDB-lite"/>
    </source>
</evidence>
<dbReference type="WBParaSite" id="TREG1_28450.1">
    <property type="protein sequence ID" value="TREG1_28450.1"/>
    <property type="gene ID" value="TREG1_28450"/>
</dbReference>
<dbReference type="InterPro" id="IPR001388">
    <property type="entry name" value="Synaptobrevin-like"/>
</dbReference>
<evidence type="ECO:0000256" key="3">
    <source>
        <dbReference type="SAM" id="Phobius"/>
    </source>
</evidence>
<feature type="compositionally biased region" description="Basic and acidic residues" evidence="2">
    <location>
        <begin position="210"/>
        <end position="219"/>
    </location>
</feature>
<keyword evidence="3" id="KW-0812">Transmembrane</keyword>
<accession>A0AA85JG99</accession>
<reference evidence="6" key="2">
    <citation type="submission" date="2023-11" db="UniProtKB">
        <authorList>
            <consortium name="WormBaseParasite"/>
        </authorList>
    </citation>
    <scope>IDENTIFICATION</scope>
</reference>
<evidence type="ECO:0000313" key="5">
    <source>
        <dbReference type="Proteomes" id="UP000050795"/>
    </source>
</evidence>
<protein>
    <recommendedName>
        <fullName evidence="4">V-SNARE coiled-coil homology domain-containing protein</fullName>
    </recommendedName>
</protein>
<dbReference type="InterPro" id="IPR016444">
    <property type="entry name" value="Synaptobrevin/VAMP"/>
</dbReference>
<feature type="compositionally biased region" description="Low complexity" evidence="2">
    <location>
        <begin position="188"/>
        <end position="207"/>
    </location>
</feature>
<keyword evidence="3" id="KW-1133">Transmembrane helix</keyword>
<keyword evidence="3" id="KW-0472">Membrane</keyword>
<dbReference type="GO" id="GO:0016192">
    <property type="term" value="P:vesicle-mediated transport"/>
    <property type="evidence" value="ECO:0007669"/>
    <property type="project" value="InterPro"/>
</dbReference>
<evidence type="ECO:0000256" key="1">
    <source>
        <dbReference type="PROSITE-ProRule" id="PRU00290"/>
    </source>
</evidence>
<dbReference type="GO" id="GO:0016020">
    <property type="term" value="C:membrane"/>
    <property type="evidence" value="ECO:0007669"/>
    <property type="project" value="InterPro"/>
</dbReference>
<keyword evidence="5" id="KW-1185">Reference proteome</keyword>
<dbReference type="Pfam" id="PF00957">
    <property type="entry name" value="Synaptobrevin"/>
    <property type="match status" value="1"/>
</dbReference>
<reference evidence="5" key="1">
    <citation type="submission" date="2022-06" db="EMBL/GenBank/DDBJ databases">
        <authorList>
            <person name="Berger JAMES D."/>
            <person name="Berger JAMES D."/>
        </authorList>
    </citation>
    <scope>NUCLEOTIDE SEQUENCE [LARGE SCALE GENOMIC DNA]</scope>
</reference>
<proteinExistence type="predicted"/>
<organism evidence="5 6">
    <name type="scientific">Trichobilharzia regenti</name>
    <name type="common">Nasal bird schistosome</name>
    <dbReference type="NCBI Taxonomy" id="157069"/>
    <lineage>
        <taxon>Eukaryota</taxon>
        <taxon>Metazoa</taxon>
        <taxon>Spiralia</taxon>
        <taxon>Lophotrochozoa</taxon>
        <taxon>Platyhelminthes</taxon>
        <taxon>Trematoda</taxon>
        <taxon>Digenea</taxon>
        <taxon>Strigeidida</taxon>
        <taxon>Schistosomatoidea</taxon>
        <taxon>Schistosomatidae</taxon>
        <taxon>Trichobilharzia</taxon>
    </lineage>
</organism>
<dbReference type="PROSITE" id="PS00417">
    <property type="entry name" value="SYNAPTOBREVIN"/>
    <property type="match status" value="1"/>
</dbReference>
<feature type="region of interest" description="Disordered" evidence="2">
    <location>
        <begin position="150"/>
        <end position="219"/>
    </location>
</feature>
<feature type="domain" description="V-SNARE coiled-coil homology" evidence="4">
    <location>
        <begin position="14"/>
        <end position="74"/>
    </location>
</feature>
<feature type="compositionally biased region" description="Polar residues" evidence="2">
    <location>
        <begin position="169"/>
        <end position="182"/>
    </location>
</feature>
<feature type="transmembrane region" description="Helical" evidence="3">
    <location>
        <begin position="78"/>
        <end position="98"/>
    </location>
</feature>
<sequence length="219" mass="24712">MTERTLSMNKTNKRLQQTQAQVNEVVDIMRVNVDKVLERDKNLSELDGRADALQAGASQFEASAGKLKRKFWWKNCKMLTVLALLVLILIIVLIVWIVSEQKNEAERKSHESNNNKSNSMHNLQPSLSQRMMIEPTRQEKQKLPPASLYMMTEPSNQQGGEQHRPPLLPSSSGYRHSNPTKFKQSEKSPSPTTSSSSSSSSPSSPLPSRHHNEEKIPLV</sequence>
<dbReference type="InterPro" id="IPR042855">
    <property type="entry name" value="V_SNARE_CC"/>
</dbReference>
<dbReference type="PROSITE" id="PS50892">
    <property type="entry name" value="V_SNARE"/>
    <property type="match status" value="1"/>
</dbReference>
<dbReference type="AlphaFoldDB" id="A0AA85JG99"/>
<evidence type="ECO:0000259" key="4">
    <source>
        <dbReference type="PROSITE" id="PS50892"/>
    </source>
</evidence>
<dbReference type="PANTHER" id="PTHR45701">
    <property type="entry name" value="SYNAPTOBREVIN FAMILY MEMBER"/>
    <property type="match status" value="1"/>
</dbReference>